<feature type="transmembrane region" description="Helical" evidence="8">
    <location>
        <begin position="393"/>
        <end position="412"/>
    </location>
</feature>
<feature type="transmembrane region" description="Helical" evidence="8">
    <location>
        <begin position="325"/>
        <end position="348"/>
    </location>
</feature>
<evidence type="ECO:0000256" key="5">
    <source>
        <dbReference type="ARBA" id="ARBA00022989"/>
    </source>
</evidence>
<dbReference type="InterPro" id="IPR020846">
    <property type="entry name" value="MFS_dom"/>
</dbReference>
<dbReference type="PROSITE" id="PS50850">
    <property type="entry name" value="MFS"/>
    <property type="match status" value="1"/>
</dbReference>
<dbReference type="PANTHER" id="PTHR48020">
    <property type="entry name" value="PROTON MYO-INOSITOL COTRANSPORTER"/>
    <property type="match status" value="1"/>
</dbReference>
<dbReference type="Pfam" id="PF00083">
    <property type="entry name" value="Sugar_tr"/>
    <property type="match status" value="1"/>
</dbReference>
<evidence type="ECO:0000256" key="2">
    <source>
        <dbReference type="ARBA" id="ARBA00010992"/>
    </source>
</evidence>
<feature type="transmembrane region" description="Helical" evidence="8">
    <location>
        <begin position="114"/>
        <end position="137"/>
    </location>
</feature>
<feature type="transmembrane region" description="Helical" evidence="8">
    <location>
        <begin position="53"/>
        <end position="74"/>
    </location>
</feature>
<proteinExistence type="inferred from homology"/>
<feature type="transmembrane region" description="Helical" evidence="8">
    <location>
        <begin position="149"/>
        <end position="169"/>
    </location>
</feature>
<dbReference type="PROSITE" id="PS00217">
    <property type="entry name" value="SUGAR_TRANSPORT_2"/>
    <property type="match status" value="1"/>
</dbReference>
<keyword evidence="4 8" id="KW-0812">Transmembrane</keyword>
<evidence type="ECO:0000256" key="8">
    <source>
        <dbReference type="SAM" id="Phobius"/>
    </source>
</evidence>
<evidence type="ECO:0000259" key="9">
    <source>
        <dbReference type="PROSITE" id="PS50850"/>
    </source>
</evidence>
<reference evidence="10 11" key="1">
    <citation type="submission" date="2020-04" db="EMBL/GenBank/DDBJ databases">
        <title>MicrobeNet Type strains.</title>
        <authorList>
            <person name="Nicholson A.C."/>
        </authorList>
    </citation>
    <scope>NUCLEOTIDE SEQUENCE [LARGE SCALE GENOMIC DNA]</scope>
    <source>
        <strain evidence="10 11">ATCC BAA-788</strain>
    </source>
</reference>
<dbReference type="InterPro" id="IPR036259">
    <property type="entry name" value="MFS_trans_sf"/>
</dbReference>
<feature type="transmembrane region" description="Helical" evidence="8">
    <location>
        <begin position="301"/>
        <end position="318"/>
    </location>
</feature>
<dbReference type="EMBL" id="JAAXOX010000004">
    <property type="protein sequence ID" value="NKY22941.1"/>
    <property type="molecule type" value="Genomic_DNA"/>
</dbReference>
<feature type="transmembrane region" description="Helical" evidence="8">
    <location>
        <begin position="175"/>
        <end position="195"/>
    </location>
</feature>
<dbReference type="InterPro" id="IPR003663">
    <property type="entry name" value="Sugar/inositol_transpt"/>
</dbReference>
<feature type="transmembrane region" description="Helical" evidence="8">
    <location>
        <begin position="20"/>
        <end position="41"/>
    </location>
</feature>
<dbReference type="NCBIfam" id="TIGR00879">
    <property type="entry name" value="SP"/>
    <property type="match status" value="1"/>
</dbReference>
<evidence type="ECO:0000256" key="1">
    <source>
        <dbReference type="ARBA" id="ARBA00004651"/>
    </source>
</evidence>
<dbReference type="PROSITE" id="PS00216">
    <property type="entry name" value="SUGAR_TRANSPORT_1"/>
    <property type="match status" value="1"/>
</dbReference>
<dbReference type="InterPro" id="IPR050814">
    <property type="entry name" value="Myo-inositol_Transporter"/>
</dbReference>
<dbReference type="InterPro" id="IPR005828">
    <property type="entry name" value="MFS_sugar_transport-like"/>
</dbReference>
<keyword evidence="11" id="KW-1185">Reference proteome</keyword>
<keyword evidence="6 8" id="KW-0472">Membrane</keyword>
<organism evidence="10 11">
    <name type="scientific">Cellulomonas denverensis</name>
    <dbReference type="NCBI Taxonomy" id="264297"/>
    <lineage>
        <taxon>Bacteria</taxon>
        <taxon>Bacillati</taxon>
        <taxon>Actinomycetota</taxon>
        <taxon>Actinomycetes</taxon>
        <taxon>Micrococcales</taxon>
        <taxon>Cellulomonadaceae</taxon>
        <taxon>Cellulomonas</taxon>
    </lineage>
</organism>
<comment type="subcellular location">
    <subcellularLocation>
        <location evidence="1">Cell membrane</location>
        <topology evidence="1">Multi-pass membrane protein</topology>
    </subcellularLocation>
</comment>
<dbReference type="SUPFAM" id="SSF103473">
    <property type="entry name" value="MFS general substrate transporter"/>
    <property type="match status" value="1"/>
</dbReference>
<feature type="transmembrane region" description="Helical" evidence="8">
    <location>
        <begin position="259"/>
        <end position="281"/>
    </location>
</feature>
<keyword evidence="5 8" id="KW-1133">Transmembrane helix</keyword>
<evidence type="ECO:0000256" key="4">
    <source>
        <dbReference type="ARBA" id="ARBA00022692"/>
    </source>
</evidence>
<dbReference type="PRINTS" id="PR00171">
    <property type="entry name" value="SUGRTRNSPORT"/>
</dbReference>
<feature type="transmembrane region" description="Helical" evidence="8">
    <location>
        <begin position="418"/>
        <end position="443"/>
    </location>
</feature>
<dbReference type="AlphaFoldDB" id="A0A7X6KVA6"/>
<dbReference type="GO" id="GO:0005886">
    <property type="term" value="C:plasma membrane"/>
    <property type="evidence" value="ECO:0007669"/>
    <property type="project" value="UniProtKB-SubCell"/>
</dbReference>
<feature type="domain" description="Major facilitator superfamily (MFS) profile" evidence="9">
    <location>
        <begin position="19"/>
        <end position="447"/>
    </location>
</feature>
<comment type="similarity">
    <text evidence="2 7">Belongs to the major facilitator superfamily. Sugar transporter (TC 2.A.1.1) family.</text>
</comment>
<dbReference type="Proteomes" id="UP000581206">
    <property type="component" value="Unassembled WGS sequence"/>
</dbReference>
<dbReference type="PANTHER" id="PTHR48020:SF12">
    <property type="entry name" value="PROTON MYO-INOSITOL COTRANSPORTER"/>
    <property type="match status" value="1"/>
</dbReference>
<feature type="transmembrane region" description="Helical" evidence="8">
    <location>
        <begin position="86"/>
        <end position="108"/>
    </location>
</feature>
<dbReference type="GO" id="GO:0022857">
    <property type="term" value="F:transmembrane transporter activity"/>
    <property type="evidence" value="ECO:0007669"/>
    <property type="project" value="InterPro"/>
</dbReference>
<evidence type="ECO:0000313" key="11">
    <source>
        <dbReference type="Proteomes" id="UP000581206"/>
    </source>
</evidence>
<feature type="transmembrane region" description="Helical" evidence="8">
    <location>
        <begin position="360"/>
        <end position="381"/>
    </location>
</feature>
<keyword evidence="3 7" id="KW-0813">Transport</keyword>
<dbReference type="Gene3D" id="1.20.1250.20">
    <property type="entry name" value="MFS general substrate transporter like domains"/>
    <property type="match status" value="1"/>
</dbReference>
<comment type="caution">
    <text evidence="10">The sequence shown here is derived from an EMBL/GenBank/DDBJ whole genome shotgun (WGS) entry which is preliminary data.</text>
</comment>
<evidence type="ECO:0000256" key="3">
    <source>
        <dbReference type="ARBA" id="ARBA00022448"/>
    </source>
</evidence>
<evidence type="ECO:0000313" key="10">
    <source>
        <dbReference type="EMBL" id="NKY22941.1"/>
    </source>
</evidence>
<sequence>MTTARSTTARSAQQRLGRIALIATAGGLLFGYDTGVINGALDPMSADLGLSTSAEGVVTASLLVGAALGAVGAGRLADALGRRRTLLVLATLFFAGAVGSVLAPGLAFMLAMRFLLGLAVGGASVTVPVYLAELAPTERRGALTGRNEIAIVIGQLAAFTINAVIGTLWGEHAGVWRAMLAIQALPAIVLFAGMLRMPESPRWLVARGRDDEALAVLGQVREGDRARNELAEIRALVDAERHQARAGWADLRLGWVRRLVLIGIGVAVINQTGGINAVMYYGTQLLRRTGFSGDVALMTNVLNGVFSVIGMLVALAIIDRLDRRTIMMLGLAGVVFSHLAVALCSALIPDGTGRSVAVTVFLVLFVFFNQASVGLLCWVVLAELFPLRLRGFAIGLCVFFNWTSNALISGFFPSIVSAAGITATFAGFAAVNVLAWCFVRFVLPETRNRSLEELEQSFRTAG</sequence>
<gene>
    <name evidence="10" type="ORF">HGA03_09725</name>
</gene>
<dbReference type="InterPro" id="IPR005829">
    <property type="entry name" value="Sugar_transporter_CS"/>
</dbReference>
<evidence type="ECO:0000256" key="6">
    <source>
        <dbReference type="ARBA" id="ARBA00023136"/>
    </source>
</evidence>
<protein>
    <submittedName>
        <fullName evidence="10">Sugar porter family MFS transporter</fullName>
    </submittedName>
</protein>
<name>A0A7X6KVA6_9CELL</name>
<accession>A0A7X6KVA6</accession>
<evidence type="ECO:0000256" key="7">
    <source>
        <dbReference type="RuleBase" id="RU003346"/>
    </source>
</evidence>
<dbReference type="RefSeq" id="WP_168630074.1">
    <property type="nucleotide sequence ID" value="NZ_BONL01000001.1"/>
</dbReference>